<name>A0A3P5WMQ3_9RHOB</name>
<keyword evidence="3 6" id="KW-0479">Metal-binding</keyword>
<organism evidence="9 10">
    <name type="scientific">Pseudogemmobacter humi</name>
    <dbReference type="NCBI Taxonomy" id="2483812"/>
    <lineage>
        <taxon>Bacteria</taxon>
        <taxon>Pseudomonadati</taxon>
        <taxon>Pseudomonadota</taxon>
        <taxon>Alphaproteobacteria</taxon>
        <taxon>Rhodobacterales</taxon>
        <taxon>Paracoccaceae</taxon>
        <taxon>Pseudogemmobacter</taxon>
    </lineage>
</organism>
<feature type="chain" id="PRO_5018337590" evidence="7">
    <location>
        <begin position="25"/>
        <end position="107"/>
    </location>
</feature>
<proteinExistence type="predicted"/>
<dbReference type="Gene3D" id="1.10.760.10">
    <property type="entry name" value="Cytochrome c-like domain"/>
    <property type="match status" value="1"/>
</dbReference>
<evidence type="ECO:0000256" key="4">
    <source>
        <dbReference type="ARBA" id="ARBA00022982"/>
    </source>
</evidence>
<dbReference type="GO" id="GO:0009055">
    <property type="term" value="F:electron transfer activity"/>
    <property type="evidence" value="ECO:0007669"/>
    <property type="project" value="InterPro"/>
</dbReference>
<dbReference type="PANTHER" id="PTHR33751:SF9">
    <property type="entry name" value="CYTOCHROME C4"/>
    <property type="match status" value="1"/>
</dbReference>
<dbReference type="GO" id="GO:0020037">
    <property type="term" value="F:heme binding"/>
    <property type="evidence" value="ECO:0007669"/>
    <property type="project" value="InterPro"/>
</dbReference>
<accession>A0A3P5WMQ3</accession>
<dbReference type="Proteomes" id="UP000277498">
    <property type="component" value="Unassembled WGS sequence"/>
</dbReference>
<dbReference type="PROSITE" id="PS51007">
    <property type="entry name" value="CYTC"/>
    <property type="match status" value="1"/>
</dbReference>
<evidence type="ECO:0000313" key="9">
    <source>
        <dbReference type="EMBL" id="VDC19843.1"/>
    </source>
</evidence>
<dbReference type="GO" id="GO:0046872">
    <property type="term" value="F:metal ion binding"/>
    <property type="evidence" value="ECO:0007669"/>
    <property type="project" value="UniProtKB-KW"/>
</dbReference>
<evidence type="ECO:0000256" key="7">
    <source>
        <dbReference type="SAM" id="SignalP"/>
    </source>
</evidence>
<evidence type="ECO:0000256" key="1">
    <source>
        <dbReference type="ARBA" id="ARBA00022448"/>
    </source>
</evidence>
<dbReference type="EMBL" id="UXAW01000031">
    <property type="protein sequence ID" value="VDC19843.1"/>
    <property type="molecule type" value="Genomic_DNA"/>
</dbReference>
<protein>
    <submittedName>
        <fullName evidence="9">Cytochrome subunit of sulfide dehydrogenase</fullName>
    </submittedName>
</protein>
<dbReference type="InterPro" id="IPR036909">
    <property type="entry name" value="Cyt_c-like_dom_sf"/>
</dbReference>
<dbReference type="InterPro" id="IPR050597">
    <property type="entry name" value="Cytochrome_c_Oxidase_Subunit"/>
</dbReference>
<dbReference type="InterPro" id="IPR009056">
    <property type="entry name" value="Cyt_c-like_dom"/>
</dbReference>
<gene>
    <name evidence="9" type="primary">fccA_1</name>
    <name evidence="9" type="ORF">XINFAN_00242</name>
</gene>
<dbReference type="PANTHER" id="PTHR33751">
    <property type="entry name" value="CBB3-TYPE CYTOCHROME C OXIDASE SUBUNIT FIXP"/>
    <property type="match status" value="1"/>
</dbReference>
<evidence type="ECO:0000256" key="3">
    <source>
        <dbReference type="ARBA" id="ARBA00022723"/>
    </source>
</evidence>
<reference evidence="9 10" key="1">
    <citation type="submission" date="2018-11" db="EMBL/GenBank/DDBJ databases">
        <authorList>
            <person name="Criscuolo A."/>
        </authorList>
    </citation>
    <scope>NUCLEOTIDE SEQUENCE [LARGE SCALE GENOMIC DNA]</scope>
    <source>
        <strain evidence="9">ACIP111625</strain>
    </source>
</reference>
<evidence type="ECO:0000256" key="2">
    <source>
        <dbReference type="ARBA" id="ARBA00022617"/>
    </source>
</evidence>
<evidence type="ECO:0000259" key="8">
    <source>
        <dbReference type="PROSITE" id="PS51007"/>
    </source>
</evidence>
<keyword evidence="4" id="KW-0249">Electron transport</keyword>
<evidence type="ECO:0000256" key="6">
    <source>
        <dbReference type="PROSITE-ProRule" id="PRU00433"/>
    </source>
</evidence>
<evidence type="ECO:0000313" key="10">
    <source>
        <dbReference type="Proteomes" id="UP000277498"/>
    </source>
</evidence>
<dbReference type="AlphaFoldDB" id="A0A3P5WMQ3"/>
<keyword evidence="5 6" id="KW-0408">Iron</keyword>
<keyword evidence="7" id="KW-0732">Signal</keyword>
<dbReference type="Pfam" id="PF00034">
    <property type="entry name" value="Cytochrom_C"/>
    <property type="match status" value="1"/>
</dbReference>
<keyword evidence="10" id="KW-1185">Reference proteome</keyword>
<keyword evidence="1" id="KW-0813">Transport</keyword>
<evidence type="ECO:0000256" key="5">
    <source>
        <dbReference type="ARBA" id="ARBA00023004"/>
    </source>
</evidence>
<feature type="signal peptide" evidence="7">
    <location>
        <begin position="1"/>
        <end position="24"/>
    </location>
</feature>
<keyword evidence="2 6" id="KW-0349">Heme</keyword>
<sequence length="107" mass="11069">MIKPGKPSIFIVMLLSLPCGMVLAGPVQPPLPDGKALAEACFSCHGEGGRGGGRIPALAGQDMTGLQQKMLALRSPSPGSTIMPRLMRGYDTDEIAALADYFAGVSP</sequence>
<dbReference type="SUPFAM" id="SSF46626">
    <property type="entry name" value="Cytochrome c"/>
    <property type="match status" value="1"/>
</dbReference>
<feature type="domain" description="Cytochrome c" evidence="8">
    <location>
        <begin position="29"/>
        <end position="106"/>
    </location>
</feature>